<evidence type="ECO:0000313" key="3">
    <source>
        <dbReference type="Proteomes" id="UP000822688"/>
    </source>
</evidence>
<feature type="compositionally biased region" description="Polar residues" evidence="1">
    <location>
        <begin position="24"/>
        <end position="37"/>
    </location>
</feature>
<sequence>MTRDQCQFRQTKGDIKLPKKNLPHSLTSGQNSGQCSNVVEAEKESTWADYGKMIGTLQGKHTPEEEKSNRLLLLSPLDSDILLADILDTYLSIEFALPQLIPCQRLDC</sequence>
<dbReference type="EMBL" id="CM026426">
    <property type="protein sequence ID" value="KAG0571458.1"/>
    <property type="molecule type" value="Genomic_DNA"/>
</dbReference>
<accession>A0A8T0HL71</accession>
<evidence type="ECO:0000313" key="2">
    <source>
        <dbReference type="EMBL" id="KAG0571458.1"/>
    </source>
</evidence>
<dbReference type="Proteomes" id="UP000822688">
    <property type="component" value="Chromosome V"/>
</dbReference>
<keyword evidence="3" id="KW-1185">Reference proteome</keyword>
<name>A0A8T0HL71_CERPU</name>
<dbReference type="AlphaFoldDB" id="A0A8T0HL71"/>
<feature type="region of interest" description="Disordered" evidence="1">
    <location>
        <begin position="1"/>
        <end position="38"/>
    </location>
</feature>
<evidence type="ECO:0000256" key="1">
    <source>
        <dbReference type="SAM" id="MobiDB-lite"/>
    </source>
</evidence>
<comment type="caution">
    <text evidence="2">The sequence shown here is derived from an EMBL/GenBank/DDBJ whole genome shotgun (WGS) entry which is preliminary data.</text>
</comment>
<proteinExistence type="predicted"/>
<feature type="compositionally biased region" description="Polar residues" evidence="1">
    <location>
        <begin position="1"/>
        <end position="10"/>
    </location>
</feature>
<reference evidence="2" key="1">
    <citation type="submission" date="2020-06" db="EMBL/GenBank/DDBJ databases">
        <title>WGS assembly of Ceratodon purpureus strain R40.</title>
        <authorList>
            <person name="Carey S.B."/>
            <person name="Jenkins J."/>
            <person name="Shu S."/>
            <person name="Lovell J.T."/>
            <person name="Sreedasyam A."/>
            <person name="Maumus F."/>
            <person name="Tiley G.P."/>
            <person name="Fernandez-Pozo N."/>
            <person name="Barry K."/>
            <person name="Chen C."/>
            <person name="Wang M."/>
            <person name="Lipzen A."/>
            <person name="Daum C."/>
            <person name="Saski C.A."/>
            <person name="Payton A.C."/>
            <person name="Mcbreen J.C."/>
            <person name="Conrad R.E."/>
            <person name="Kollar L.M."/>
            <person name="Olsson S."/>
            <person name="Huttunen S."/>
            <person name="Landis J.B."/>
            <person name="Wickett N.J."/>
            <person name="Johnson M.G."/>
            <person name="Rensing S.A."/>
            <person name="Grimwood J."/>
            <person name="Schmutz J."/>
            <person name="Mcdaniel S.F."/>
        </authorList>
    </citation>
    <scope>NUCLEOTIDE SEQUENCE</scope>
    <source>
        <strain evidence="2">R40</strain>
    </source>
</reference>
<protein>
    <submittedName>
        <fullName evidence="2">Uncharacterized protein</fullName>
    </submittedName>
</protein>
<organism evidence="2 3">
    <name type="scientific">Ceratodon purpureus</name>
    <name type="common">Fire moss</name>
    <name type="synonym">Dicranum purpureum</name>
    <dbReference type="NCBI Taxonomy" id="3225"/>
    <lineage>
        <taxon>Eukaryota</taxon>
        <taxon>Viridiplantae</taxon>
        <taxon>Streptophyta</taxon>
        <taxon>Embryophyta</taxon>
        <taxon>Bryophyta</taxon>
        <taxon>Bryophytina</taxon>
        <taxon>Bryopsida</taxon>
        <taxon>Dicranidae</taxon>
        <taxon>Pseudoditrichales</taxon>
        <taxon>Ditrichaceae</taxon>
        <taxon>Ceratodon</taxon>
    </lineage>
</organism>
<gene>
    <name evidence="2" type="ORF">KC19_VG012900</name>
</gene>